<sequence>MTIVSPFQDWEASFNDICAKLIDQLNDDQYLVLELRAENSHFVRFNNARVRQTGIVIDGQVSMKMISRGRIAYVDFPLTGDKEVDLSMAQECFNYLRAEIPQLPPDPYIVLPSDLGSSYEVYGGNLLDVDEAVDSILPVVQGLDFTGLYASGGLIRANYNSLGQKHWFATDSFFVDYSLINDRDKAIKGSYSGRDWDDELFGKHIEQERVLLQRLDLPIREILPDSYRTYLAPAAVADLLHMFSWGAMGEAS</sequence>
<dbReference type="Proteomes" id="UP000654604">
    <property type="component" value="Unassembled WGS sequence"/>
</dbReference>
<keyword evidence="2" id="KW-1185">Reference proteome</keyword>
<dbReference type="InterPro" id="IPR036059">
    <property type="entry name" value="TldD/PmbA_sf"/>
</dbReference>
<dbReference type="PANTHER" id="PTHR43666">
    <property type="entry name" value="TLDD PROTEIN"/>
    <property type="match status" value="1"/>
</dbReference>
<gene>
    <name evidence="1" type="ORF">IQ215_14130</name>
</gene>
<protein>
    <submittedName>
        <fullName evidence="1">TldD/PmbA family protein</fullName>
    </submittedName>
</protein>
<dbReference type="PANTHER" id="PTHR43666:SF1">
    <property type="entry name" value="CONSERVED PROTEIN"/>
    <property type="match status" value="1"/>
</dbReference>
<reference evidence="1 2" key="1">
    <citation type="submission" date="2020-10" db="EMBL/GenBank/DDBJ databases">
        <authorList>
            <person name="Castelo-Branco R."/>
            <person name="Eusebio N."/>
            <person name="Adriana R."/>
            <person name="Vieira A."/>
            <person name="Brugerolle De Fraissinette N."/>
            <person name="Rezende De Castro R."/>
            <person name="Schneider M.P."/>
            <person name="Vasconcelos V."/>
            <person name="Leao P.N."/>
        </authorList>
    </citation>
    <scope>NUCLEOTIDE SEQUENCE [LARGE SCALE GENOMIC DNA]</scope>
    <source>
        <strain evidence="1 2">LEGE 03274</strain>
    </source>
</reference>
<name>A0ABR9V8I0_9CHRO</name>
<comment type="caution">
    <text evidence="1">The sequence shown here is derived from an EMBL/GenBank/DDBJ whole genome shotgun (WGS) entry which is preliminary data.</text>
</comment>
<dbReference type="SUPFAM" id="SSF111283">
    <property type="entry name" value="Putative modulator of DNA gyrase, PmbA/TldD"/>
    <property type="match status" value="1"/>
</dbReference>
<evidence type="ECO:0000313" key="1">
    <source>
        <dbReference type="EMBL" id="MBE9223831.1"/>
    </source>
</evidence>
<evidence type="ECO:0000313" key="2">
    <source>
        <dbReference type="Proteomes" id="UP000654604"/>
    </source>
</evidence>
<accession>A0ABR9V8I0</accession>
<organism evidence="1 2">
    <name type="scientific">Cyanobacterium stanieri LEGE 03274</name>
    <dbReference type="NCBI Taxonomy" id="1828756"/>
    <lineage>
        <taxon>Bacteria</taxon>
        <taxon>Bacillati</taxon>
        <taxon>Cyanobacteriota</taxon>
        <taxon>Cyanophyceae</taxon>
        <taxon>Oscillatoriophycideae</taxon>
        <taxon>Chroococcales</taxon>
        <taxon>Geminocystaceae</taxon>
        <taxon>Cyanobacterium</taxon>
    </lineage>
</organism>
<proteinExistence type="predicted"/>
<dbReference type="EMBL" id="JADEWC010000057">
    <property type="protein sequence ID" value="MBE9223831.1"/>
    <property type="molecule type" value="Genomic_DNA"/>
</dbReference>
<feature type="non-terminal residue" evidence="1">
    <location>
        <position position="252"/>
    </location>
</feature>